<keyword evidence="10" id="KW-1185">Reference proteome</keyword>
<dbReference type="OrthoDB" id="40134at2759"/>
<accession>M2LGS1</accession>
<feature type="transmembrane region" description="Helical" evidence="7">
    <location>
        <begin position="403"/>
        <end position="431"/>
    </location>
</feature>
<gene>
    <name evidence="9" type="ORF">BAUCODRAFT_235731</name>
</gene>
<dbReference type="GO" id="GO:0016020">
    <property type="term" value="C:membrane"/>
    <property type="evidence" value="ECO:0007669"/>
    <property type="project" value="UniProtKB-SubCell"/>
</dbReference>
<dbReference type="AlphaFoldDB" id="M2LGS1"/>
<feature type="domain" description="Amino acid transporter transmembrane" evidence="8">
    <location>
        <begin position="137"/>
        <end position="497"/>
    </location>
</feature>
<keyword evidence="5 7" id="KW-0472">Membrane</keyword>
<evidence type="ECO:0000313" key="9">
    <source>
        <dbReference type="EMBL" id="EMC93302.1"/>
    </source>
</evidence>
<protein>
    <recommendedName>
        <fullName evidence="8">Amino acid transporter transmembrane domain-containing protein</fullName>
    </recommendedName>
</protein>
<sequence length="596" mass="66709">MAQLVPPATAMTETTMNDFNQKVSPADQERIMLQGSAYEGENPGINMNRQPLEVYQYWARLEREREAKDMTEIPDSPWVVLFKMLTGRSVAAPTEVAAVHDGRDPEKESPAGSSDVWGSVSEDERSKAYRALRVASWQAVFYLITTDILGFSSAPEAFLELGLGPGILVYFFFYVLAVFAGQVIWKMYMETDSSKYPVVCYADLGERIFGRVTRHIFNVVQSLQLVFNVALLIIGNGQTLVTMIEWKFCYLALNIFFMLIGMIAGQVRSLRNFAWFANINIWLNIIVMIITLVGTYRYPPVPSQSNHADLSAPKSVSGWVPTYTDGWYQQVSGVQLAVFAYGGAMIFPEFMAEMRRPRDFWKSMLVAQFFCFFMYMMFGLLVYCKQGMYASILPGLNFANQTFILANNVIGLISTMVAAVLYGNIGVKVFYVNVLQAYFKAPSMLDPRGRFYWAATVIGYWAVAWVLGSAIPNITALVTLVGAACILQFTYTFPPLLLLGYWVQVDAAKGDNPWTPDMAPRSNRIDSWKDKSRWTRGLSKYWYAKLFLALLFVAALANCALGIYAGIETAIGAYGAGYLIPFSCYAPNDPRVNGGA</sequence>
<organism evidence="9 10">
    <name type="scientific">Baudoinia panamericana (strain UAMH 10762)</name>
    <name type="common">Angels' share fungus</name>
    <name type="synonym">Baudoinia compniacensis (strain UAMH 10762)</name>
    <dbReference type="NCBI Taxonomy" id="717646"/>
    <lineage>
        <taxon>Eukaryota</taxon>
        <taxon>Fungi</taxon>
        <taxon>Dikarya</taxon>
        <taxon>Ascomycota</taxon>
        <taxon>Pezizomycotina</taxon>
        <taxon>Dothideomycetes</taxon>
        <taxon>Dothideomycetidae</taxon>
        <taxon>Mycosphaerellales</taxon>
        <taxon>Teratosphaeriaceae</taxon>
        <taxon>Baudoinia</taxon>
    </lineage>
</organism>
<dbReference type="KEGG" id="bcom:BAUCODRAFT_235731"/>
<feature type="transmembrane region" description="Helical" evidence="7">
    <location>
        <begin position="240"/>
        <end position="261"/>
    </location>
</feature>
<evidence type="ECO:0000256" key="2">
    <source>
        <dbReference type="ARBA" id="ARBA00008066"/>
    </source>
</evidence>
<dbReference type="GO" id="GO:0015179">
    <property type="term" value="F:L-amino acid transmembrane transporter activity"/>
    <property type="evidence" value="ECO:0007669"/>
    <property type="project" value="TreeGrafter"/>
</dbReference>
<evidence type="ECO:0000259" key="8">
    <source>
        <dbReference type="Pfam" id="PF01490"/>
    </source>
</evidence>
<dbReference type="RefSeq" id="XP_007679516.1">
    <property type="nucleotide sequence ID" value="XM_007681326.1"/>
</dbReference>
<dbReference type="EMBL" id="KB445560">
    <property type="protein sequence ID" value="EMC93302.1"/>
    <property type="molecule type" value="Genomic_DNA"/>
</dbReference>
<evidence type="ECO:0000256" key="3">
    <source>
        <dbReference type="ARBA" id="ARBA00022692"/>
    </source>
</evidence>
<evidence type="ECO:0000256" key="7">
    <source>
        <dbReference type="SAM" id="Phobius"/>
    </source>
</evidence>
<comment type="subcellular location">
    <subcellularLocation>
        <location evidence="1">Membrane</location>
        <topology evidence="1">Multi-pass membrane protein</topology>
    </subcellularLocation>
</comment>
<dbReference type="PANTHER" id="PTHR22950:SF461">
    <property type="entry name" value="AMINO ACID TRANSPORTER TRANSMEMBRANE DOMAIN-CONTAINING PROTEIN"/>
    <property type="match status" value="1"/>
</dbReference>
<evidence type="ECO:0000256" key="1">
    <source>
        <dbReference type="ARBA" id="ARBA00004141"/>
    </source>
</evidence>
<feature type="transmembrane region" description="Helical" evidence="7">
    <location>
        <begin position="167"/>
        <end position="185"/>
    </location>
</feature>
<dbReference type="GeneID" id="19110053"/>
<name>M2LGS1_BAUPA</name>
<reference evidence="9 10" key="1">
    <citation type="journal article" date="2012" name="PLoS Pathog.">
        <title>Diverse lifestyles and strategies of plant pathogenesis encoded in the genomes of eighteen Dothideomycetes fungi.</title>
        <authorList>
            <person name="Ohm R.A."/>
            <person name="Feau N."/>
            <person name="Henrissat B."/>
            <person name="Schoch C.L."/>
            <person name="Horwitz B.A."/>
            <person name="Barry K.W."/>
            <person name="Condon B.J."/>
            <person name="Copeland A.C."/>
            <person name="Dhillon B."/>
            <person name="Glaser F."/>
            <person name="Hesse C.N."/>
            <person name="Kosti I."/>
            <person name="LaButti K."/>
            <person name="Lindquist E.A."/>
            <person name="Lucas S."/>
            <person name="Salamov A.A."/>
            <person name="Bradshaw R.E."/>
            <person name="Ciuffetti L."/>
            <person name="Hamelin R.C."/>
            <person name="Kema G.H.J."/>
            <person name="Lawrence C."/>
            <person name="Scott J.A."/>
            <person name="Spatafora J.W."/>
            <person name="Turgeon B.G."/>
            <person name="de Wit P.J.G.M."/>
            <person name="Zhong S."/>
            <person name="Goodwin S.B."/>
            <person name="Grigoriev I.V."/>
        </authorList>
    </citation>
    <scope>NUCLEOTIDE SEQUENCE [LARGE SCALE GENOMIC DNA]</scope>
    <source>
        <strain evidence="9 10">UAMH 10762</strain>
    </source>
</reference>
<feature type="transmembrane region" description="Helical" evidence="7">
    <location>
        <begin position="327"/>
        <end position="348"/>
    </location>
</feature>
<keyword evidence="4 7" id="KW-1133">Transmembrane helix</keyword>
<feature type="transmembrane region" description="Helical" evidence="7">
    <location>
        <begin position="273"/>
        <end position="296"/>
    </location>
</feature>
<proteinExistence type="inferred from homology"/>
<feature type="compositionally biased region" description="Basic and acidic residues" evidence="6">
    <location>
        <begin position="98"/>
        <end position="109"/>
    </location>
</feature>
<feature type="transmembrane region" description="Helical" evidence="7">
    <location>
        <begin position="546"/>
        <end position="567"/>
    </location>
</feature>
<comment type="similarity">
    <text evidence="2">Belongs to the amino acid/polyamine transporter 2 family.</text>
</comment>
<dbReference type="PANTHER" id="PTHR22950">
    <property type="entry name" value="AMINO ACID TRANSPORTER"/>
    <property type="match status" value="1"/>
</dbReference>
<dbReference type="InterPro" id="IPR013057">
    <property type="entry name" value="AA_transpt_TM"/>
</dbReference>
<dbReference type="Pfam" id="PF01490">
    <property type="entry name" value="Aa_trans"/>
    <property type="match status" value="1"/>
</dbReference>
<feature type="region of interest" description="Disordered" evidence="6">
    <location>
        <begin position="96"/>
        <end position="119"/>
    </location>
</feature>
<dbReference type="eggNOG" id="ENOG502QURM">
    <property type="taxonomic scope" value="Eukaryota"/>
</dbReference>
<keyword evidence="3 7" id="KW-0812">Transmembrane</keyword>
<dbReference type="HOGENOM" id="CLU_016053_1_0_1"/>
<dbReference type="Proteomes" id="UP000011761">
    <property type="component" value="Unassembled WGS sequence"/>
</dbReference>
<feature type="transmembrane region" description="Helical" evidence="7">
    <location>
        <begin position="216"/>
        <end position="234"/>
    </location>
</feature>
<evidence type="ECO:0000313" key="10">
    <source>
        <dbReference type="Proteomes" id="UP000011761"/>
    </source>
</evidence>
<evidence type="ECO:0000256" key="5">
    <source>
        <dbReference type="ARBA" id="ARBA00023136"/>
    </source>
</evidence>
<feature type="transmembrane region" description="Helical" evidence="7">
    <location>
        <begin position="360"/>
        <end position="383"/>
    </location>
</feature>
<evidence type="ECO:0000256" key="4">
    <source>
        <dbReference type="ARBA" id="ARBA00022989"/>
    </source>
</evidence>
<feature type="transmembrane region" description="Helical" evidence="7">
    <location>
        <begin position="134"/>
        <end position="155"/>
    </location>
</feature>
<evidence type="ECO:0000256" key="6">
    <source>
        <dbReference type="SAM" id="MobiDB-lite"/>
    </source>
</evidence>
<feature type="transmembrane region" description="Helical" evidence="7">
    <location>
        <begin position="477"/>
        <end position="503"/>
    </location>
</feature>
<feature type="transmembrane region" description="Helical" evidence="7">
    <location>
        <begin position="451"/>
        <end position="471"/>
    </location>
</feature>